<dbReference type="InterPro" id="IPR018087">
    <property type="entry name" value="Glyco_hydro_5_CS"/>
</dbReference>
<dbReference type="AlphaFoldDB" id="A0A1R4KIK1"/>
<evidence type="ECO:0000313" key="6">
    <source>
        <dbReference type="Proteomes" id="UP000196320"/>
    </source>
</evidence>
<sequence length="530" mass="59078">MTLAQTSPRRTFPIRPASFDGFVRRQGTELVDGSGSILLLRGVGLGNWMLPEGYMWKFGDGAASPREIEALFVGLAGPEAAAGFWRRFREEFITERDIAEIAAAGFDHVRLPINARIIQDRSGAPIEAGYRLIDRLIEWCREHRLRVLLDLHGAPGGQTGTNIDDSPNNKPELFMVKEYRERTIEVWQELARRYRDETVVLGYDLLNEPIPNEWQYRFQDELVDLYKDLTRSIREIDQNHLIMYEGSHWATNWALFTEVWDENSALQFHKYWSPADEASIAAFLETRERLRLPIYMGEGGEHNPEWLYAAFRLYESHGIGWNLWPWKKIDTRTSPVSVVPPAGWDDVIAAIDGDLVDAAVAQRVLDDLVDAIAIDRCERRDDVLTAVLADRPAVIPAWGYGFRGAGESYEASGSSSVPGLRAADAVALRFAHDGEHPANPFEFRPGTPFAPDELIVADLEPGEWLEFEVSDETVAADYTAIGPAGNAVPALVDRTARGLRVMAVAPLALAGLVREDSGHPLVALAGHGQG</sequence>
<dbReference type="InterPro" id="IPR017853">
    <property type="entry name" value="GH"/>
</dbReference>
<proteinExistence type="inferred from homology"/>
<dbReference type="PANTHER" id="PTHR31297">
    <property type="entry name" value="GLUCAN ENDO-1,6-BETA-GLUCOSIDASE B"/>
    <property type="match status" value="1"/>
</dbReference>
<dbReference type="Gene3D" id="3.20.20.80">
    <property type="entry name" value="Glycosidases"/>
    <property type="match status" value="1"/>
</dbReference>
<dbReference type="GO" id="GO:0009986">
    <property type="term" value="C:cell surface"/>
    <property type="evidence" value="ECO:0007669"/>
    <property type="project" value="TreeGrafter"/>
</dbReference>
<protein>
    <submittedName>
        <fullName evidence="5">Endoglucanase</fullName>
    </submittedName>
</protein>
<keyword evidence="6" id="KW-1185">Reference proteome</keyword>
<dbReference type="InterPro" id="IPR001547">
    <property type="entry name" value="Glyco_hydro_5"/>
</dbReference>
<dbReference type="PROSITE" id="PS00659">
    <property type="entry name" value="GLYCOSYL_HYDROL_F5"/>
    <property type="match status" value="1"/>
</dbReference>
<accession>A0A1R4KIK1</accession>
<reference evidence="5 6" key="1">
    <citation type="submission" date="2017-02" db="EMBL/GenBank/DDBJ databases">
        <authorList>
            <person name="Peterson S.W."/>
        </authorList>
    </citation>
    <scope>NUCLEOTIDE SEQUENCE [LARGE SCALE GENOMIC DNA]</scope>
    <source>
        <strain evidence="5 6">B Mb 05.01</strain>
    </source>
</reference>
<evidence type="ECO:0000259" key="4">
    <source>
        <dbReference type="Pfam" id="PF00150"/>
    </source>
</evidence>
<evidence type="ECO:0000313" key="5">
    <source>
        <dbReference type="EMBL" id="SJN43844.1"/>
    </source>
</evidence>
<dbReference type="SUPFAM" id="SSF51445">
    <property type="entry name" value="(Trans)glycosidases"/>
    <property type="match status" value="1"/>
</dbReference>
<dbReference type="GO" id="GO:0008422">
    <property type="term" value="F:beta-glucosidase activity"/>
    <property type="evidence" value="ECO:0007669"/>
    <property type="project" value="TreeGrafter"/>
</dbReference>
<evidence type="ECO:0000256" key="1">
    <source>
        <dbReference type="ARBA" id="ARBA00022801"/>
    </source>
</evidence>
<dbReference type="PANTHER" id="PTHR31297:SF13">
    <property type="entry name" value="PUTATIVE-RELATED"/>
    <property type="match status" value="1"/>
</dbReference>
<dbReference type="RefSeq" id="WP_256971654.1">
    <property type="nucleotide sequence ID" value="NZ_FUKO01000033.1"/>
</dbReference>
<organism evidence="5 6">
    <name type="scientific">Microbacterium esteraromaticum</name>
    <dbReference type="NCBI Taxonomy" id="57043"/>
    <lineage>
        <taxon>Bacteria</taxon>
        <taxon>Bacillati</taxon>
        <taxon>Actinomycetota</taxon>
        <taxon>Actinomycetes</taxon>
        <taxon>Micrococcales</taxon>
        <taxon>Microbacteriaceae</taxon>
        <taxon>Microbacterium</taxon>
    </lineage>
</organism>
<dbReference type="Proteomes" id="UP000196320">
    <property type="component" value="Unassembled WGS sequence"/>
</dbReference>
<dbReference type="GO" id="GO:0005576">
    <property type="term" value="C:extracellular region"/>
    <property type="evidence" value="ECO:0007669"/>
    <property type="project" value="TreeGrafter"/>
</dbReference>
<evidence type="ECO:0000256" key="2">
    <source>
        <dbReference type="ARBA" id="ARBA00023295"/>
    </source>
</evidence>
<dbReference type="EMBL" id="FUKO01000033">
    <property type="protein sequence ID" value="SJN43844.1"/>
    <property type="molecule type" value="Genomic_DNA"/>
</dbReference>
<evidence type="ECO:0000256" key="3">
    <source>
        <dbReference type="RuleBase" id="RU361153"/>
    </source>
</evidence>
<comment type="similarity">
    <text evidence="3">Belongs to the glycosyl hydrolase 5 (cellulase A) family.</text>
</comment>
<keyword evidence="2 3" id="KW-0326">Glycosidase</keyword>
<dbReference type="Pfam" id="PF00150">
    <property type="entry name" value="Cellulase"/>
    <property type="match status" value="1"/>
</dbReference>
<feature type="domain" description="Glycoside hydrolase family 5" evidence="4">
    <location>
        <begin position="91"/>
        <end position="327"/>
    </location>
</feature>
<name>A0A1R4KIK1_9MICO</name>
<keyword evidence="1 3" id="KW-0378">Hydrolase</keyword>
<dbReference type="InterPro" id="IPR050386">
    <property type="entry name" value="Glycosyl_hydrolase_5"/>
</dbReference>
<gene>
    <name evidence="5" type="ORF">FM104_12975</name>
</gene>
<dbReference type="GO" id="GO:0009251">
    <property type="term" value="P:glucan catabolic process"/>
    <property type="evidence" value="ECO:0007669"/>
    <property type="project" value="TreeGrafter"/>
</dbReference>